<dbReference type="OrthoDB" id="4225815at2759"/>
<name>A0A0D0ATH2_9AGAR</name>
<keyword evidence="9" id="KW-1185">Reference proteome</keyword>
<comment type="similarity">
    <text evidence="2 7">Belongs to the fungal hydrophobin family.</text>
</comment>
<dbReference type="AlphaFoldDB" id="A0A0D0ATH2"/>
<comment type="subunit">
    <text evidence="6">Self-assembles to form functional amyloid fibrils called rodlets. Self-assembly into fibrillar rodlets occurs spontaneously at hydrophobic:hydrophilic interfaces and the rodlets further associate laterally to form amphipathic monolayers.</text>
</comment>
<evidence type="ECO:0000256" key="3">
    <source>
        <dbReference type="ARBA" id="ARBA00022512"/>
    </source>
</evidence>
<organism evidence="8 9">
    <name type="scientific">Collybiopsis luxurians FD-317 M1</name>
    <dbReference type="NCBI Taxonomy" id="944289"/>
    <lineage>
        <taxon>Eukaryota</taxon>
        <taxon>Fungi</taxon>
        <taxon>Dikarya</taxon>
        <taxon>Basidiomycota</taxon>
        <taxon>Agaricomycotina</taxon>
        <taxon>Agaricomycetes</taxon>
        <taxon>Agaricomycetidae</taxon>
        <taxon>Agaricales</taxon>
        <taxon>Marasmiineae</taxon>
        <taxon>Omphalotaceae</taxon>
        <taxon>Collybiopsis</taxon>
        <taxon>Collybiopsis luxurians</taxon>
    </lineage>
</organism>
<dbReference type="GO" id="GO:0005199">
    <property type="term" value="F:structural constituent of cell wall"/>
    <property type="evidence" value="ECO:0007669"/>
    <property type="project" value="InterPro"/>
</dbReference>
<evidence type="ECO:0000256" key="2">
    <source>
        <dbReference type="ARBA" id="ARBA00010446"/>
    </source>
</evidence>
<evidence type="ECO:0000256" key="6">
    <source>
        <dbReference type="ARBA" id="ARBA00093546"/>
    </source>
</evidence>
<gene>
    <name evidence="8" type="ORF">GYMLUDRAFT_178501</name>
</gene>
<evidence type="ECO:0000256" key="4">
    <source>
        <dbReference type="ARBA" id="ARBA00022525"/>
    </source>
</evidence>
<keyword evidence="4 7" id="KW-0964">Secreted</keyword>
<dbReference type="SMART" id="SM00075">
    <property type="entry name" value="HYDRO"/>
    <property type="match status" value="1"/>
</dbReference>
<feature type="signal peptide" evidence="7">
    <location>
        <begin position="1"/>
        <end position="18"/>
    </location>
</feature>
<evidence type="ECO:0000313" key="9">
    <source>
        <dbReference type="Proteomes" id="UP000053593"/>
    </source>
</evidence>
<keyword evidence="5 7" id="KW-1015">Disulfide bond</keyword>
<dbReference type="EMBL" id="KN834824">
    <property type="protein sequence ID" value="KIK53775.1"/>
    <property type="molecule type" value="Genomic_DNA"/>
</dbReference>
<sequence>MQFKVVFLVVSLATFVAASPASPFTCSTGPVQCCDTLTTASDLAAASALGLVGVVLQDLNVGIGLTCSPITGIGASLTSCNAQAVCCKDNSHGSLVSIGCVPVAL</sequence>
<dbReference type="HOGENOM" id="CLU_105134_2_0_1"/>
<evidence type="ECO:0000313" key="8">
    <source>
        <dbReference type="EMBL" id="KIK53775.1"/>
    </source>
</evidence>
<evidence type="ECO:0000256" key="1">
    <source>
        <dbReference type="ARBA" id="ARBA00004191"/>
    </source>
</evidence>
<evidence type="ECO:0000256" key="5">
    <source>
        <dbReference type="ARBA" id="ARBA00023157"/>
    </source>
</evidence>
<dbReference type="Proteomes" id="UP000053593">
    <property type="component" value="Unassembled WGS sequence"/>
</dbReference>
<reference evidence="8 9" key="1">
    <citation type="submission" date="2014-04" db="EMBL/GenBank/DDBJ databases">
        <title>Evolutionary Origins and Diversification of the Mycorrhizal Mutualists.</title>
        <authorList>
            <consortium name="DOE Joint Genome Institute"/>
            <consortium name="Mycorrhizal Genomics Consortium"/>
            <person name="Kohler A."/>
            <person name="Kuo A."/>
            <person name="Nagy L.G."/>
            <person name="Floudas D."/>
            <person name="Copeland A."/>
            <person name="Barry K.W."/>
            <person name="Cichocki N."/>
            <person name="Veneault-Fourrey C."/>
            <person name="LaButti K."/>
            <person name="Lindquist E.A."/>
            <person name="Lipzen A."/>
            <person name="Lundell T."/>
            <person name="Morin E."/>
            <person name="Murat C."/>
            <person name="Riley R."/>
            <person name="Ohm R."/>
            <person name="Sun H."/>
            <person name="Tunlid A."/>
            <person name="Henrissat B."/>
            <person name="Grigoriev I.V."/>
            <person name="Hibbett D.S."/>
            <person name="Martin F."/>
        </authorList>
    </citation>
    <scope>NUCLEOTIDE SEQUENCE [LARGE SCALE GENOMIC DNA]</scope>
    <source>
        <strain evidence="8 9">FD-317 M1</strain>
    </source>
</reference>
<comment type="subcellular location">
    <subcellularLocation>
        <location evidence="1 7">Secreted</location>
        <location evidence="1 7">Cell wall</location>
    </subcellularLocation>
</comment>
<accession>A0A0D0ATH2</accession>
<evidence type="ECO:0000256" key="7">
    <source>
        <dbReference type="RuleBase" id="RU365009"/>
    </source>
</evidence>
<proteinExistence type="inferred from homology"/>
<feature type="chain" id="PRO_5013985678" description="Hydrophobin" evidence="7">
    <location>
        <begin position="19"/>
        <end position="105"/>
    </location>
</feature>
<keyword evidence="7" id="KW-0732">Signal</keyword>
<keyword evidence="3 7" id="KW-0134">Cell wall</keyword>
<dbReference type="Pfam" id="PF01185">
    <property type="entry name" value="Hydrophobin"/>
    <property type="match status" value="1"/>
</dbReference>
<protein>
    <recommendedName>
        <fullName evidence="7">Hydrophobin</fullName>
    </recommendedName>
</protein>
<dbReference type="CDD" id="cd23507">
    <property type="entry name" value="hydrophobin_I"/>
    <property type="match status" value="1"/>
</dbReference>
<dbReference type="InterPro" id="IPR001338">
    <property type="entry name" value="Class_I_Hydrophobin"/>
</dbReference>
<dbReference type="GO" id="GO:0009277">
    <property type="term" value="C:fungal-type cell wall"/>
    <property type="evidence" value="ECO:0007669"/>
    <property type="project" value="InterPro"/>
</dbReference>